<feature type="transmembrane region" description="Helical" evidence="7">
    <location>
        <begin position="100"/>
        <end position="124"/>
    </location>
</feature>
<comment type="caution">
    <text evidence="8">The sequence shown here is derived from an EMBL/GenBank/DDBJ whole genome shotgun (WGS) entry which is preliminary data.</text>
</comment>
<evidence type="ECO:0000256" key="1">
    <source>
        <dbReference type="ARBA" id="ARBA00004651"/>
    </source>
</evidence>
<keyword evidence="6 7" id="KW-0472">Membrane</keyword>
<evidence type="ECO:0000256" key="6">
    <source>
        <dbReference type="ARBA" id="ARBA00023136"/>
    </source>
</evidence>
<keyword evidence="9" id="KW-1185">Reference proteome</keyword>
<evidence type="ECO:0000256" key="3">
    <source>
        <dbReference type="ARBA" id="ARBA00022475"/>
    </source>
</evidence>
<evidence type="ECO:0000256" key="2">
    <source>
        <dbReference type="ARBA" id="ARBA00007430"/>
    </source>
</evidence>
<comment type="subcellular location">
    <subcellularLocation>
        <location evidence="1">Cell membrane</location>
        <topology evidence="1">Multi-pass membrane protein</topology>
    </subcellularLocation>
</comment>
<evidence type="ECO:0000256" key="5">
    <source>
        <dbReference type="ARBA" id="ARBA00022989"/>
    </source>
</evidence>
<dbReference type="InterPro" id="IPR050833">
    <property type="entry name" value="Poly_Biosynth_Transport"/>
</dbReference>
<keyword evidence="4 7" id="KW-0812">Transmembrane</keyword>
<dbReference type="Pfam" id="PF13440">
    <property type="entry name" value="Polysacc_synt_3"/>
    <property type="match status" value="1"/>
</dbReference>
<keyword evidence="3" id="KW-1003">Cell membrane</keyword>
<feature type="transmembrane region" description="Helical" evidence="7">
    <location>
        <begin position="359"/>
        <end position="380"/>
    </location>
</feature>
<keyword evidence="5 7" id="KW-1133">Transmembrane helix</keyword>
<organism evidence="8 9">
    <name type="scientific">Geomonas anaerohicana</name>
    <dbReference type="NCBI Taxonomy" id="2798583"/>
    <lineage>
        <taxon>Bacteria</taxon>
        <taxon>Pseudomonadati</taxon>
        <taxon>Thermodesulfobacteriota</taxon>
        <taxon>Desulfuromonadia</taxon>
        <taxon>Geobacterales</taxon>
        <taxon>Geobacteraceae</taxon>
        <taxon>Geomonas</taxon>
    </lineage>
</organism>
<feature type="transmembrane region" description="Helical" evidence="7">
    <location>
        <begin position="413"/>
        <end position="435"/>
    </location>
</feature>
<dbReference type="PANTHER" id="PTHR30250">
    <property type="entry name" value="PST FAMILY PREDICTED COLANIC ACID TRANSPORTER"/>
    <property type="match status" value="1"/>
</dbReference>
<gene>
    <name evidence="8" type="ORF">JFN91_05650</name>
</gene>
<feature type="transmembrane region" description="Helical" evidence="7">
    <location>
        <begin position="136"/>
        <end position="157"/>
    </location>
</feature>
<reference evidence="8 9" key="1">
    <citation type="submission" date="2020-12" db="EMBL/GenBank/DDBJ databases">
        <title>Geomonas sp. Red421, isolated from paddy soil.</title>
        <authorList>
            <person name="Xu Z."/>
            <person name="Zhang Z."/>
            <person name="Masuda Y."/>
            <person name="Itoh H."/>
            <person name="Senoo K."/>
        </authorList>
    </citation>
    <scope>NUCLEOTIDE SEQUENCE [LARGE SCALE GENOMIC DNA]</scope>
    <source>
        <strain evidence="8 9">Red421</strain>
    </source>
</reference>
<dbReference type="Proteomes" id="UP000614714">
    <property type="component" value="Unassembled WGS sequence"/>
</dbReference>
<feature type="transmembrane region" description="Helical" evidence="7">
    <location>
        <begin position="387"/>
        <end position="407"/>
    </location>
</feature>
<feature type="transmembrane region" description="Helical" evidence="7">
    <location>
        <begin position="319"/>
        <end position="339"/>
    </location>
</feature>
<dbReference type="EMBL" id="JAEMHL010000002">
    <property type="protein sequence ID" value="MBJ6749690.1"/>
    <property type="molecule type" value="Genomic_DNA"/>
</dbReference>
<sequence length="438" mass="46948">MNDSNIVASMEPGEPIPENGGAAVKHRSLWLASAWLMGGSLFAQILTVATMPLVTRLFTPEDIGSLSVFVTFYTMASACACMRFDGALMVPEDLGEVDRLVALSIWSTITVSFLSGLLLALLSYKKLFGLGVLSPWAGCFAVAVVCGLGLTAVFRALRLRGGEFSVLATIGAMRNSANIVVRLAGGSFGWGIPALLAAELVAAWAAIRRLGGRQLRSSLQLACTSSMADLIKTARRWRRFPLYEIPSQVLDQIAAAIPLLIVADRLGSGAAGLYAVATRFSTLPNTHIGAAVGDVFRSRFAEYVRAGERRAAKRLYQRLMARTAGLALVVLVPMLWLVPQLFGFVFGQAWLRAGMLVPWIAAWGASCLVVSPLSPLLQILQRQNLKWIYDGSVILATAIAVIAASGTDLETHVRLLSVAGIAGNVVYFIVLDTAVRRI</sequence>
<comment type="similarity">
    <text evidence="2">Belongs to the polysaccharide synthase family.</text>
</comment>
<evidence type="ECO:0000313" key="9">
    <source>
        <dbReference type="Proteomes" id="UP000614714"/>
    </source>
</evidence>
<protein>
    <submittedName>
        <fullName evidence="8">Lipopolysaccharide biosynthesis protein</fullName>
    </submittedName>
</protein>
<name>A0ABS0YBN5_9BACT</name>
<feature type="transmembrane region" description="Helical" evidence="7">
    <location>
        <begin position="34"/>
        <end position="54"/>
    </location>
</feature>
<feature type="transmembrane region" description="Helical" evidence="7">
    <location>
        <begin position="66"/>
        <end position="88"/>
    </location>
</feature>
<proteinExistence type="inferred from homology"/>
<accession>A0ABS0YBN5</accession>
<evidence type="ECO:0000313" key="8">
    <source>
        <dbReference type="EMBL" id="MBJ6749690.1"/>
    </source>
</evidence>
<dbReference type="PANTHER" id="PTHR30250:SF10">
    <property type="entry name" value="LIPOPOLYSACCHARIDE BIOSYNTHESIS PROTEIN WZXC"/>
    <property type="match status" value="1"/>
</dbReference>
<evidence type="ECO:0000256" key="4">
    <source>
        <dbReference type="ARBA" id="ARBA00022692"/>
    </source>
</evidence>
<evidence type="ECO:0000256" key="7">
    <source>
        <dbReference type="SAM" id="Phobius"/>
    </source>
</evidence>